<organism evidence="1 2">
    <name type="scientific">Fibroporia radiculosa</name>
    <dbReference type="NCBI Taxonomy" id="599839"/>
    <lineage>
        <taxon>Eukaryota</taxon>
        <taxon>Fungi</taxon>
        <taxon>Dikarya</taxon>
        <taxon>Basidiomycota</taxon>
        <taxon>Agaricomycotina</taxon>
        <taxon>Agaricomycetes</taxon>
        <taxon>Polyporales</taxon>
        <taxon>Fibroporiaceae</taxon>
        <taxon>Fibroporia</taxon>
    </lineage>
</organism>
<accession>J4H4C6</accession>
<reference evidence="1 2" key="1">
    <citation type="journal article" date="2012" name="Appl. Environ. Microbiol.">
        <title>Short-read sequencing for genomic analysis of the brown rot fungus Fibroporia radiculosa.</title>
        <authorList>
            <person name="Tang J.D."/>
            <person name="Perkins A.D."/>
            <person name="Sonstegard T.S."/>
            <person name="Schroeder S.G."/>
            <person name="Burgess S.C."/>
            <person name="Diehl S.V."/>
        </authorList>
    </citation>
    <scope>NUCLEOTIDE SEQUENCE [LARGE SCALE GENOMIC DNA]</scope>
    <source>
        <strain evidence="1 2">TFFH 294</strain>
    </source>
</reference>
<dbReference type="Proteomes" id="UP000006352">
    <property type="component" value="Unassembled WGS sequence"/>
</dbReference>
<dbReference type="SUPFAM" id="SSF51735">
    <property type="entry name" value="NAD(P)-binding Rossmann-fold domains"/>
    <property type="match status" value="1"/>
</dbReference>
<dbReference type="GeneID" id="24099670"/>
<dbReference type="Pfam" id="PF00106">
    <property type="entry name" value="adh_short"/>
    <property type="match status" value="1"/>
</dbReference>
<dbReference type="HOGENOM" id="CLU_010194_9_1_1"/>
<dbReference type="RefSeq" id="XP_012184042.1">
    <property type="nucleotide sequence ID" value="XM_012328652.1"/>
</dbReference>
<dbReference type="PANTHER" id="PTHR45458:SF1">
    <property type="entry name" value="SHORT CHAIN DEHYDROGENASE"/>
    <property type="match status" value="1"/>
</dbReference>
<dbReference type="InParanoid" id="J4H4C6"/>
<dbReference type="EMBL" id="HE797167">
    <property type="protein sequence ID" value="CCM04759.1"/>
    <property type="molecule type" value="Genomic_DNA"/>
</dbReference>
<gene>
    <name evidence="1" type="ORF">FIBRA_06949</name>
</gene>
<dbReference type="CDD" id="cd05325">
    <property type="entry name" value="carb_red_sniffer_like_SDR_c"/>
    <property type="match status" value="1"/>
</dbReference>
<evidence type="ECO:0000313" key="1">
    <source>
        <dbReference type="EMBL" id="CCM04759.1"/>
    </source>
</evidence>
<dbReference type="InterPro" id="IPR036291">
    <property type="entry name" value="NAD(P)-bd_dom_sf"/>
</dbReference>
<dbReference type="PRINTS" id="PR00081">
    <property type="entry name" value="GDHRDH"/>
</dbReference>
<dbReference type="OrthoDB" id="9876299at2759"/>
<sequence length="234" mass="25119">MTSVTWLITGSSRGLGFELVRQLLPSPENFIIATCRNPDKAAALQELKDNAGGKLHLVALDTNSESSIRNSFEAVKAILNDRGVDYLYNNAGLDVADEAFSFQYADLLQILQTNVAGPALIAEVYLPLVEKSRRKTIINVSSGLGSIGQDRGPSLASYCISKSALNMLTYKQAKAKPNITSIALSPGWVQTDMGGPDAPLLPQESVASALKVVKSLTLKDSGKFLSYDGSELPW</sequence>
<proteinExistence type="predicted"/>
<name>J4H4C6_9APHY</name>
<dbReference type="InterPro" id="IPR052184">
    <property type="entry name" value="SDR_enzymes"/>
</dbReference>
<dbReference type="Gene3D" id="3.40.50.720">
    <property type="entry name" value="NAD(P)-binding Rossmann-like Domain"/>
    <property type="match status" value="1"/>
</dbReference>
<evidence type="ECO:0000313" key="2">
    <source>
        <dbReference type="Proteomes" id="UP000006352"/>
    </source>
</evidence>
<protein>
    <recommendedName>
        <fullName evidence="3">C-factor</fullName>
    </recommendedName>
</protein>
<dbReference type="GO" id="GO:0016616">
    <property type="term" value="F:oxidoreductase activity, acting on the CH-OH group of donors, NAD or NADP as acceptor"/>
    <property type="evidence" value="ECO:0007669"/>
    <property type="project" value="TreeGrafter"/>
</dbReference>
<dbReference type="AlphaFoldDB" id="J4H4C6"/>
<dbReference type="InterPro" id="IPR002347">
    <property type="entry name" value="SDR_fam"/>
</dbReference>
<dbReference type="PANTHER" id="PTHR45458">
    <property type="entry name" value="SHORT-CHAIN DEHYDROGENASE/REDUCTASE SDR"/>
    <property type="match status" value="1"/>
</dbReference>
<keyword evidence="2" id="KW-1185">Reference proteome</keyword>
<evidence type="ECO:0008006" key="3">
    <source>
        <dbReference type="Google" id="ProtNLM"/>
    </source>
</evidence>